<dbReference type="GO" id="GO:0003964">
    <property type="term" value="F:RNA-directed DNA polymerase activity"/>
    <property type="evidence" value="ECO:0007669"/>
    <property type="project" value="UniProtKB-KW"/>
</dbReference>
<comment type="caution">
    <text evidence="4">The sequence shown here is derived from an EMBL/GenBank/DDBJ whole genome shotgun (WGS) entry which is preliminary data.</text>
</comment>
<protein>
    <submittedName>
        <fullName evidence="4">RNA-directed DNA polymerase, eukaryota, Reverse transcriptase zinc-binding domain protein</fullName>
    </submittedName>
</protein>
<dbReference type="SMART" id="SM00360">
    <property type="entry name" value="RRM"/>
    <property type="match status" value="1"/>
</dbReference>
<dbReference type="PANTHER" id="PTHR33710:SF64">
    <property type="entry name" value="ENDONUCLEASE_EXONUCLEASE_PHOSPHATASE DOMAIN-CONTAINING PROTEIN"/>
    <property type="match status" value="1"/>
</dbReference>
<dbReference type="CDD" id="cd00590">
    <property type="entry name" value="RRM_SF"/>
    <property type="match status" value="1"/>
</dbReference>
<gene>
    <name evidence="4" type="ORF">CTI12_AA010120</name>
</gene>
<dbReference type="Proteomes" id="UP000245207">
    <property type="component" value="Unassembled WGS sequence"/>
</dbReference>
<dbReference type="Gene3D" id="3.30.70.330">
    <property type="match status" value="1"/>
</dbReference>
<dbReference type="InterPro" id="IPR005135">
    <property type="entry name" value="Endo/exonuclease/phosphatase"/>
</dbReference>
<accession>A0A2U1QMS0</accession>
<feature type="region of interest" description="Disordered" evidence="2">
    <location>
        <begin position="781"/>
        <end position="874"/>
    </location>
</feature>
<dbReference type="InterPro" id="IPR000504">
    <property type="entry name" value="RRM_dom"/>
</dbReference>
<evidence type="ECO:0000259" key="3">
    <source>
        <dbReference type="PROSITE" id="PS50102"/>
    </source>
</evidence>
<feature type="compositionally biased region" description="Polar residues" evidence="2">
    <location>
        <begin position="795"/>
        <end position="811"/>
    </location>
</feature>
<keyword evidence="4" id="KW-0695">RNA-directed DNA polymerase</keyword>
<feature type="compositionally biased region" description="Acidic residues" evidence="2">
    <location>
        <begin position="781"/>
        <end position="794"/>
    </location>
</feature>
<feature type="compositionally biased region" description="Basic and acidic residues" evidence="2">
    <location>
        <begin position="828"/>
        <end position="838"/>
    </location>
</feature>
<feature type="region of interest" description="Disordered" evidence="2">
    <location>
        <begin position="330"/>
        <end position="413"/>
    </location>
</feature>
<keyword evidence="4" id="KW-0808">Transferase</keyword>
<sequence length="874" mass="100079">MGIKSVTNEKGWTWIFRKGKSSHERPIENPFNKELEKVASSLYVTNFPDSLDARGLWKICEPYGRIVDAYIARKSSKMGKRFGFVSYHLFAAVARFQRAGTKHVSKNVDVENKHVSRTKKDQANVEIHNMGFQPQKGMHSYASVAQGGSKLSVQNYSGSKTVTLHESDLIKVEDTTKVVLVKVKDVETMANMHNICKTEGFTELKIHHVGGLWMWIEFSNAEACLAFKNNSNMMRMFASIKPVSKNFIVDERMIWVEANGLPLCAWVLWHSRKWLVSLGECFVAHVRELATWSIHIEDEKDEEDSVGNNEDFNDISGYEDSIVEEKVLETDFGSEQVGKEESTMEGDESRSLDDVHSGMNQNAQNDETVEPKSDTDGSCPLGFEHTMEPKSDTNGSRPPGFEHTVEPKSDTDGSCPPGFEHLKMSSLQKQATSIFKTSTRKRKKRTWIKDLCFRYNIQFLGVQETKMTRLELFRLKSMWGNYSFDYACSMARGHSGGLVSIWDPAVFVKQSIWSEDNFLIVQGKWVNHDDVYFMVNIYGPHDPASKQNLWHNLLTFIQHHSGKYVLFGDLNEVRDESERFGSTFSRGEAQIFNDFIHDSCLVDMPMGGRMFTWMNKFGTKMSKLDRFLLSESVIGDHVDLTATVLERLWSDHNPILLHIQKADYASGIRLQDKLKFIKHRIKDWNLETRSNDRSRKHDVVSRLNMIDTKIDTDSATEAEREERVRSLQECDEIDRTCRLCITTKQKSYINEEVNVMINGETFEVHVRELSNWSVKIVDDIESGSEDERSEEENLDTNSELDASVDHVNTPNDVPDVLENNESPNTASEELKTKVETQETFKTTNEENQQSMKQQPDMEQRECGFSSSDDTYPPI</sequence>
<feature type="compositionally biased region" description="Polar residues" evidence="2">
    <location>
        <begin position="864"/>
        <end position="874"/>
    </location>
</feature>
<keyword evidence="4" id="KW-0548">Nucleotidyltransferase</keyword>
<dbReference type="Pfam" id="PF03372">
    <property type="entry name" value="Exo_endo_phos"/>
    <property type="match status" value="1"/>
</dbReference>
<reference evidence="4 5" key="1">
    <citation type="journal article" date="2018" name="Mol. Plant">
        <title>The genome of Artemisia annua provides insight into the evolution of Asteraceae family and artemisinin biosynthesis.</title>
        <authorList>
            <person name="Shen Q."/>
            <person name="Zhang L."/>
            <person name="Liao Z."/>
            <person name="Wang S."/>
            <person name="Yan T."/>
            <person name="Shi P."/>
            <person name="Liu M."/>
            <person name="Fu X."/>
            <person name="Pan Q."/>
            <person name="Wang Y."/>
            <person name="Lv Z."/>
            <person name="Lu X."/>
            <person name="Zhang F."/>
            <person name="Jiang W."/>
            <person name="Ma Y."/>
            <person name="Chen M."/>
            <person name="Hao X."/>
            <person name="Li L."/>
            <person name="Tang Y."/>
            <person name="Lv G."/>
            <person name="Zhou Y."/>
            <person name="Sun X."/>
            <person name="Brodelius P.E."/>
            <person name="Rose J.K.C."/>
            <person name="Tang K."/>
        </authorList>
    </citation>
    <scope>NUCLEOTIDE SEQUENCE [LARGE SCALE GENOMIC DNA]</scope>
    <source>
        <strain evidence="5">cv. Huhao1</strain>
        <tissue evidence="4">Leaf</tissue>
    </source>
</reference>
<feature type="compositionally biased region" description="Basic and acidic residues" evidence="2">
    <location>
        <begin position="337"/>
        <end position="356"/>
    </location>
</feature>
<dbReference type="GO" id="GO:0003723">
    <property type="term" value="F:RNA binding"/>
    <property type="evidence" value="ECO:0007669"/>
    <property type="project" value="UniProtKB-UniRule"/>
</dbReference>
<proteinExistence type="predicted"/>
<dbReference type="InterPro" id="IPR035979">
    <property type="entry name" value="RBD_domain_sf"/>
</dbReference>
<dbReference type="Gene3D" id="3.60.10.10">
    <property type="entry name" value="Endonuclease/exonuclease/phosphatase"/>
    <property type="match status" value="1"/>
</dbReference>
<dbReference type="OrthoDB" id="1750912at2759"/>
<name>A0A2U1QMS0_ARTAN</name>
<evidence type="ECO:0000256" key="1">
    <source>
        <dbReference type="PROSITE-ProRule" id="PRU00176"/>
    </source>
</evidence>
<feature type="compositionally biased region" description="Polar residues" evidence="2">
    <location>
        <begin position="839"/>
        <end position="853"/>
    </location>
</feature>
<dbReference type="PROSITE" id="PS50102">
    <property type="entry name" value="RRM"/>
    <property type="match status" value="1"/>
</dbReference>
<evidence type="ECO:0000313" key="5">
    <source>
        <dbReference type="Proteomes" id="UP000245207"/>
    </source>
</evidence>
<dbReference type="AlphaFoldDB" id="A0A2U1QMS0"/>
<dbReference type="PANTHER" id="PTHR33710">
    <property type="entry name" value="BNAC02G09200D PROTEIN"/>
    <property type="match status" value="1"/>
</dbReference>
<dbReference type="Pfam" id="PF00076">
    <property type="entry name" value="RRM_1"/>
    <property type="match status" value="1"/>
</dbReference>
<evidence type="ECO:0000256" key="2">
    <source>
        <dbReference type="SAM" id="MobiDB-lite"/>
    </source>
</evidence>
<keyword evidence="5" id="KW-1185">Reference proteome</keyword>
<dbReference type="SUPFAM" id="SSF56219">
    <property type="entry name" value="DNase I-like"/>
    <property type="match status" value="1"/>
</dbReference>
<feature type="domain" description="RRM" evidence="3">
    <location>
        <begin position="40"/>
        <end position="87"/>
    </location>
</feature>
<keyword evidence="1" id="KW-0694">RNA-binding</keyword>
<dbReference type="EMBL" id="PKPP01000026">
    <property type="protein sequence ID" value="PWA99288.1"/>
    <property type="molecule type" value="Genomic_DNA"/>
</dbReference>
<organism evidence="4 5">
    <name type="scientific">Artemisia annua</name>
    <name type="common">Sweet wormwood</name>
    <dbReference type="NCBI Taxonomy" id="35608"/>
    <lineage>
        <taxon>Eukaryota</taxon>
        <taxon>Viridiplantae</taxon>
        <taxon>Streptophyta</taxon>
        <taxon>Embryophyta</taxon>
        <taxon>Tracheophyta</taxon>
        <taxon>Spermatophyta</taxon>
        <taxon>Magnoliopsida</taxon>
        <taxon>eudicotyledons</taxon>
        <taxon>Gunneridae</taxon>
        <taxon>Pentapetalae</taxon>
        <taxon>asterids</taxon>
        <taxon>campanulids</taxon>
        <taxon>Asterales</taxon>
        <taxon>Asteraceae</taxon>
        <taxon>Asteroideae</taxon>
        <taxon>Anthemideae</taxon>
        <taxon>Artemisiinae</taxon>
        <taxon>Artemisia</taxon>
    </lineage>
</organism>
<evidence type="ECO:0000313" key="4">
    <source>
        <dbReference type="EMBL" id="PWA99288.1"/>
    </source>
</evidence>
<dbReference type="SUPFAM" id="SSF54928">
    <property type="entry name" value="RNA-binding domain, RBD"/>
    <property type="match status" value="1"/>
</dbReference>
<dbReference type="InterPro" id="IPR012677">
    <property type="entry name" value="Nucleotide-bd_a/b_plait_sf"/>
</dbReference>
<dbReference type="InterPro" id="IPR036691">
    <property type="entry name" value="Endo/exonu/phosph_ase_sf"/>
</dbReference>